<sequence>MTQTTIKDNEYISISLSPLFIVLKREYKIILSVTSFFLIIGIFYLLNVSREYTATSKIMPEVSYKASNGMAGIYDVLKKYNSNIDLYNTEITSSELYAEILKTNDFYEYILKKEVTTNTNKKTSFKLYYDSILENKSIFFGKGKSYSSTNIQDIQKRIAISTAKKNNLILVTVNLPDPSVAADIANFTTTYLIDYITKYRTEKARQKLKFIENLQKDVSKDSAKSEDLTKEIQENLIALTIQMKIQIQEDTPVFQILEKAQSSVNSSEPSVPSTLAMFIFAGLLAGVIISFLKNGNYKMLLNSN</sequence>
<comment type="subcellular location">
    <subcellularLocation>
        <location evidence="1">Cell membrane</location>
        <topology evidence="1">Multi-pass membrane protein</topology>
    </subcellularLocation>
</comment>
<dbReference type="GO" id="GO:0005886">
    <property type="term" value="C:plasma membrane"/>
    <property type="evidence" value="ECO:0007669"/>
    <property type="project" value="UniProtKB-SubCell"/>
</dbReference>
<dbReference type="Proteomes" id="UP000298340">
    <property type="component" value="Unassembled WGS sequence"/>
</dbReference>
<dbReference type="PANTHER" id="PTHR32309">
    <property type="entry name" value="TYROSINE-PROTEIN KINASE"/>
    <property type="match status" value="1"/>
</dbReference>
<dbReference type="Pfam" id="PF02706">
    <property type="entry name" value="Wzz"/>
    <property type="match status" value="1"/>
</dbReference>
<feature type="transmembrane region" description="Helical" evidence="6">
    <location>
        <begin position="29"/>
        <end position="46"/>
    </location>
</feature>
<comment type="caution">
    <text evidence="9">The sequence shown here is derived from an EMBL/GenBank/DDBJ whole genome shotgun (WGS) entry which is preliminary data.</text>
</comment>
<gene>
    <name evidence="9" type="ORF">D0809_13975</name>
    <name evidence="8" type="ORF">EV142_1059</name>
</gene>
<keyword evidence="3 6" id="KW-0812">Transmembrane</keyword>
<dbReference type="GO" id="GO:0004713">
    <property type="term" value="F:protein tyrosine kinase activity"/>
    <property type="evidence" value="ECO:0007669"/>
    <property type="project" value="TreeGrafter"/>
</dbReference>
<feature type="transmembrane region" description="Helical" evidence="6">
    <location>
        <begin position="271"/>
        <end position="292"/>
    </location>
</feature>
<dbReference type="PANTHER" id="PTHR32309:SF13">
    <property type="entry name" value="FERRIC ENTEROBACTIN TRANSPORT PROTEIN FEPE"/>
    <property type="match status" value="1"/>
</dbReference>
<reference evidence="8" key="3">
    <citation type="submission" date="2019-03" db="EMBL/GenBank/DDBJ databases">
        <authorList>
            <person name="Whitman W."/>
            <person name="Huntemann M."/>
            <person name="Clum A."/>
            <person name="Pillay M."/>
            <person name="Palaniappan K."/>
            <person name="Varghese N."/>
            <person name="Mikhailova N."/>
            <person name="Stamatis D."/>
            <person name="Reddy T."/>
            <person name="Daum C."/>
            <person name="Shapiro N."/>
            <person name="Ivanova N."/>
            <person name="Kyrpides N."/>
            <person name="Woyke T."/>
        </authorList>
    </citation>
    <scope>NUCLEOTIDE SEQUENCE</scope>
    <source>
        <strain evidence="8">P5626</strain>
    </source>
</reference>
<evidence type="ECO:0000256" key="4">
    <source>
        <dbReference type="ARBA" id="ARBA00022989"/>
    </source>
</evidence>
<evidence type="ECO:0000313" key="8">
    <source>
        <dbReference type="EMBL" id="TCN56235.1"/>
    </source>
</evidence>
<reference evidence="8 10" key="1">
    <citation type="journal article" date="2015" name="Stand. Genomic Sci.">
        <title>Genomic Encyclopedia of Bacterial and Archaeal Type Strains, Phase III: the genomes of soil and plant-associated and newly described type strains.</title>
        <authorList>
            <person name="Whitman W.B."/>
            <person name="Woyke T."/>
            <person name="Klenk H.P."/>
            <person name="Zhou Y."/>
            <person name="Lilburn T.G."/>
            <person name="Beck B.J."/>
            <person name="De Vos P."/>
            <person name="Vandamme P."/>
            <person name="Eisen J.A."/>
            <person name="Garrity G."/>
            <person name="Hugenholtz P."/>
            <person name="Kyrpides N.C."/>
        </authorList>
    </citation>
    <scope>NUCLEOTIDE SEQUENCE [LARGE SCALE GENOMIC DNA]</scope>
    <source>
        <strain evidence="8 10">P5626</strain>
    </source>
</reference>
<dbReference type="InterPro" id="IPR050445">
    <property type="entry name" value="Bact_polysacc_biosynth/exp"/>
</dbReference>
<accession>A0A4Y7UBX8</accession>
<dbReference type="AlphaFoldDB" id="A0A4Y7UBX8"/>
<dbReference type="RefSeq" id="WP_132036289.1">
    <property type="nucleotide sequence ID" value="NZ_QWDN01000005.1"/>
</dbReference>
<evidence type="ECO:0000256" key="2">
    <source>
        <dbReference type="ARBA" id="ARBA00022475"/>
    </source>
</evidence>
<keyword evidence="4 6" id="KW-1133">Transmembrane helix</keyword>
<evidence type="ECO:0000256" key="5">
    <source>
        <dbReference type="ARBA" id="ARBA00023136"/>
    </source>
</evidence>
<protein>
    <submittedName>
        <fullName evidence="8">Subunit length determinant protein</fullName>
    </submittedName>
</protein>
<name>A0A4Y7UBX8_9FLAO</name>
<keyword evidence="5 6" id="KW-0472">Membrane</keyword>
<evidence type="ECO:0000313" key="11">
    <source>
        <dbReference type="Proteomes" id="UP000298340"/>
    </source>
</evidence>
<evidence type="ECO:0000256" key="3">
    <source>
        <dbReference type="ARBA" id="ARBA00022692"/>
    </source>
</evidence>
<evidence type="ECO:0000313" key="9">
    <source>
        <dbReference type="EMBL" id="TEB43282.1"/>
    </source>
</evidence>
<proteinExistence type="predicted"/>
<evidence type="ECO:0000313" key="10">
    <source>
        <dbReference type="Proteomes" id="UP000295270"/>
    </source>
</evidence>
<dbReference type="InterPro" id="IPR003856">
    <property type="entry name" value="LPS_length_determ_N"/>
</dbReference>
<organism evidence="9 11">
    <name type="scientific">Flavobacterium circumlabens</name>
    <dbReference type="NCBI Taxonomy" id="2133765"/>
    <lineage>
        <taxon>Bacteria</taxon>
        <taxon>Pseudomonadati</taxon>
        <taxon>Bacteroidota</taxon>
        <taxon>Flavobacteriia</taxon>
        <taxon>Flavobacteriales</taxon>
        <taxon>Flavobacteriaceae</taxon>
        <taxon>Flavobacterium</taxon>
    </lineage>
</organism>
<evidence type="ECO:0000259" key="7">
    <source>
        <dbReference type="Pfam" id="PF02706"/>
    </source>
</evidence>
<dbReference type="OrthoDB" id="1522571at2"/>
<dbReference type="EMBL" id="SLWA01000005">
    <property type="protein sequence ID" value="TCN56235.1"/>
    <property type="molecule type" value="Genomic_DNA"/>
</dbReference>
<feature type="domain" description="Polysaccharide chain length determinant N-terminal" evidence="7">
    <location>
        <begin position="13"/>
        <end position="108"/>
    </location>
</feature>
<reference evidence="9 11" key="2">
    <citation type="journal article" date="2018" name="Syst. Appl. Microbiol.">
        <title>Flavobacterium circumlabens sp. nov. and Flavobacterium cupreum sp. nov., two psychrotrophic species isolated from Antarctic environmental samples.</title>
        <authorList>
            <person name="Kralova S."/>
            <person name="Busse H.J."/>
            <person name="Svec P."/>
            <person name="Maslanova I."/>
            <person name="Stankova E."/>
            <person name="Bartak M."/>
            <person name="Sedlacek I."/>
        </authorList>
    </citation>
    <scope>NUCLEOTIDE SEQUENCE [LARGE SCALE GENOMIC DNA]</scope>
    <source>
        <strain evidence="9 11">CCM 8828</strain>
    </source>
</reference>
<evidence type="ECO:0000256" key="6">
    <source>
        <dbReference type="SAM" id="Phobius"/>
    </source>
</evidence>
<keyword evidence="10" id="KW-1185">Reference proteome</keyword>
<dbReference type="Proteomes" id="UP000295270">
    <property type="component" value="Unassembled WGS sequence"/>
</dbReference>
<dbReference type="EMBL" id="QWDN01000005">
    <property type="protein sequence ID" value="TEB43282.1"/>
    <property type="molecule type" value="Genomic_DNA"/>
</dbReference>
<evidence type="ECO:0000256" key="1">
    <source>
        <dbReference type="ARBA" id="ARBA00004651"/>
    </source>
</evidence>
<keyword evidence="2" id="KW-1003">Cell membrane</keyword>